<dbReference type="PANTHER" id="PTHR24198">
    <property type="entry name" value="ANKYRIN REPEAT AND PROTEIN KINASE DOMAIN-CONTAINING PROTEIN"/>
    <property type="match status" value="1"/>
</dbReference>
<dbReference type="PANTHER" id="PTHR24198:SF165">
    <property type="entry name" value="ANKYRIN REPEAT-CONTAINING PROTEIN-RELATED"/>
    <property type="match status" value="1"/>
</dbReference>
<dbReference type="InterPro" id="IPR001810">
    <property type="entry name" value="F-box_dom"/>
</dbReference>
<name>A0ABR4G6J9_9EURO</name>
<dbReference type="Proteomes" id="UP001610563">
    <property type="component" value="Unassembled WGS sequence"/>
</dbReference>
<keyword evidence="1" id="KW-0677">Repeat</keyword>
<proteinExistence type="predicted"/>
<feature type="repeat" description="ANK" evidence="3">
    <location>
        <begin position="183"/>
        <end position="211"/>
    </location>
</feature>
<keyword evidence="6" id="KW-1185">Reference proteome</keyword>
<dbReference type="Gene3D" id="1.25.40.20">
    <property type="entry name" value="Ankyrin repeat-containing domain"/>
    <property type="match status" value="3"/>
</dbReference>
<dbReference type="EMBL" id="JBFTWV010000043">
    <property type="protein sequence ID" value="KAL2794623.1"/>
    <property type="molecule type" value="Genomic_DNA"/>
</dbReference>
<sequence length="785" mass="85428">MTLTIYMAYTRPRPSLRHEISSPEQRHRSHDLPLVRLCEQVPSGVASHNTMPLSDLPAEIILLIVDSLDYVYEINSLARTNRTFYTLLNPLIYTKHAHGENNNQFALLWAASHGSEAAARKLLSAEVGMKPNLDALLLAATLGHEHLVTLLHEHGSVDINARGKNSWVGDEEDPYREDAESACKATPLVRAVMMGHERVVRVLLDLGADPNCVVPSRFVGCSTTMELAATRGNPSVLKLLVEAQRKVEVEEERPAANGSLAGLDQLLEHCLYLAAIKDDYDSVQVLLEAGARPSGAVARVGGRSDIADGVLGAKNIQIITLLLHHGYVPTMDHLYRVLLRGAVEKIPLLMQYVDVDYAILAGDDERSRGIVLAAAATCGNLALVRDLILSKGWPVDGPPLAKNETSRRGRGGSSLIITQLGSRSPSHPGIPLIWAAQGGHLAVVRFLLAQGANPWGVRASHRGGPMSSLAAAVHGGNAAIVSLLLDHGVDPNTVHDRQTILLGAIKNESIFKILLDRGADIDIRTAGDDNPLSSSVVESGTGGVARLMCERGVDFDHETFIPDSGCDRTEYTLSLLELLARGKDISVLYALMEHGGFDPRPDSPDAGNALLEAVMARNIPYLRFLFDRGFDPRALRVESCLIFEAAALAPRPEAALILDMLLDEKGLDIDALDGGGRTPLLRSISTQINYEPQVETVRLLVESGANPIFQGPDGKFPLMIGWARWWKGEKIVQALCNAIEAQEIPFGKVEMQLLRAMETTVGPEGKGILRILRTLYWRLRHPVQD</sequence>
<dbReference type="PROSITE" id="PS50181">
    <property type="entry name" value="FBOX"/>
    <property type="match status" value="1"/>
</dbReference>
<evidence type="ECO:0000256" key="2">
    <source>
        <dbReference type="ARBA" id="ARBA00023043"/>
    </source>
</evidence>
<evidence type="ECO:0000256" key="1">
    <source>
        <dbReference type="ARBA" id="ARBA00022737"/>
    </source>
</evidence>
<dbReference type="InterPro" id="IPR036770">
    <property type="entry name" value="Ankyrin_rpt-contain_sf"/>
</dbReference>
<comment type="caution">
    <text evidence="5">The sequence shown here is derived from an EMBL/GenBank/DDBJ whole genome shotgun (WGS) entry which is preliminary data.</text>
</comment>
<dbReference type="PROSITE" id="PS50088">
    <property type="entry name" value="ANK_REPEAT"/>
    <property type="match status" value="2"/>
</dbReference>
<organism evidence="5 6">
    <name type="scientific">Aspergillus keveii</name>
    <dbReference type="NCBI Taxonomy" id="714993"/>
    <lineage>
        <taxon>Eukaryota</taxon>
        <taxon>Fungi</taxon>
        <taxon>Dikarya</taxon>
        <taxon>Ascomycota</taxon>
        <taxon>Pezizomycotina</taxon>
        <taxon>Eurotiomycetes</taxon>
        <taxon>Eurotiomycetidae</taxon>
        <taxon>Eurotiales</taxon>
        <taxon>Aspergillaceae</taxon>
        <taxon>Aspergillus</taxon>
        <taxon>Aspergillus subgen. Nidulantes</taxon>
    </lineage>
</organism>
<evidence type="ECO:0000256" key="3">
    <source>
        <dbReference type="PROSITE-ProRule" id="PRU00023"/>
    </source>
</evidence>
<evidence type="ECO:0000313" key="6">
    <source>
        <dbReference type="Proteomes" id="UP001610563"/>
    </source>
</evidence>
<dbReference type="InterPro" id="IPR002110">
    <property type="entry name" value="Ankyrin_rpt"/>
</dbReference>
<dbReference type="SUPFAM" id="SSF48403">
    <property type="entry name" value="Ankyrin repeat"/>
    <property type="match status" value="3"/>
</dbReference>
<dbReference type="Pfam" id="PF12796">
    <property type="entry name" value="Ank_2"/>
    <property type="match status" value="2"/>
</dbReference>
<accession>A0ABR4G6J9</accession>
<gene>
    <name evidence="5" type="ORF">BJX66DRAFT_193486</name>
</gene>
<reference evidence="5 6" key="1">
    <citation type="submission" date="2024-07" db="EMBL/GenBank/DDBJ databases">
        <title>Section-level genome sequencing and comparative genomics of Aspergillus sections Usti and Cavernicolus.</title>
        <authorList>
            <consortium name="Lawrence Berkeley National Laboratory"/>
            <person name="Nybo J.L."/>
            <person name="Vesth T.C."/>
            <person name="Theobald S."/>
            <person name="Frisvad J.C."/>
            <person name="Larsen T.O."/>
            <person name="Kjaerboelling I."/>
            <person name="Rothschild-Mancinelli K."/>
            <person name="Lyhne E.K."/>
            <person name="Kogle M.E."/>
            <person name="Barry K."/>
            <person name="Clum A."/>
            <person name="Na H."/>
            <person name="Ledsgaard L."/>
            <person name="Lin J."/>
            <person name="Lipzen A."/>
            <person name="Kuo A."/>
            <person name="Riley R."/>
            <person name="Mondo S."/>
            <person name="Labutti K."/>
            <person name="Haridas S."/>
            <person name="Pangalinan J."/>
            <person name="Salamov A.A."/>
            <person name="Simmons B.A."/>
            <person name="Magnuson J.K."/>
            <person name="Chen J."/>
            <person name="Drula E."/>
            <person name="Henrissat B."/>
            <person name="Wiebenga A."/>
            <person name="Lubbers R.J."/>
            <person name="Gomes A.C."/>
            <person name="Makela M.R."/>
            <person name="Stajich J."/>
            <person name="Grigoriev I.V."/>
            <person name="Mortensen U.H."/>
            <person name="De Vries R.P."/>
            <person name="Baker S.E."/>
            <person name="Andersen M.R."/>
        </authorList>
    </citation>
    <scope>NUCLEOTIDE SEQUENCE [LARGE SCALE GENOMIC DNA]</scope>
    <source>
        <strain evidence="5 6">CBS 209.92</strain>
    </source>
</reference>
<feature type="repeat" description="ANK" evidence="3">
    <location>
        <begin position="464"/>
        <end position="496"/>
    </location>
</feature>
<dbReference type="SMART" id="SM00248">
    <property type="entry name" value="ANK"/>
    <property type="match status" value="11"/>
</dbReference>
<keyword evidence="2 3" id="KW-0040">ANK repeat</keyword>
<evidence type="ECO:0000259" key="4">
    <source>
        <dbReference type="PROSITE" id="PS50181"/>
    </source>
</evidence>
<feature type="domain" description="F-box" evidence="4">
    <location>
        <begin position="50"/>
        <end position="96"/>
    </location>
</feature>
<dbReference type="PROSITE" id="PS50297">
    <property type="entry name" value="ANK_REP_REGION"/>
    <property type="match status" value="1"/>
</dbReference>
<protein>
    <submittedName>
        <fullName evidence="5">Ankyrin repeat-containing domain protein</fullName>
    </submittedName>
</protein>
<evidence type="ECO:0000313" key="5">
    <source>
        <dbReference type="EMBL" id="KAL2794623.1"/>
    </source>
</evidence>